<keyword evidence="3" id="KW-1185">Reference proteome</keyword>
<organism evidence="2 3">
    <name type="scientific">Cymbomonas tetramitiformis</name>
    <dbReference type="NCBI Taxonomy" id="36881"/>
    <lineage>
        <taxon>Eukaryota</taxon>
        <taxon>Viridiplantae</taxon>
        <taxon>Chlorophyta</taxon>
        <taxon>Pyramimonadophyceae</taxon>
        <taxon>Pyramimonadales</taxon>
        <taxon>Pyramimonadaceae</taxon>
        <taxon>Cymbomonas</taxon>
    </lineage>
</organism>
<name>A0AAE0EZ74_9CHLO</name>
<evidence type="ECO:0000256" key="1">
    <source>
        <dbReference type="SAM" id="MobiDB-lite"/>
    </source>
</evidence>
<accession>A0AAE0EZ74</accession>
<evidence type="ECO:0000313" key="2">
    <source>
        <dbReference type="EMBL" id="KAK3245903.1"/>
    </source>
</evidence>
<dbReference type="EMBL" id="LGRX02030276">
    <property type="protein sequence ID" value="KAK3245903.1"/>
    <property type="molecule type" value="Genomic_DNA"/>
</dbReference>
<protein>
    <submittedName>
        <fullName evidence="2">Uncharacterized protein</fullName>
    </submittedName>
</protein>
<feature type="compositionally biased region" description="Acidic residues" evidence="1">
    <location>
        <begin position="93"/>
        <end position="109"/>
    </location>
</feature>
<comment type="caution">
    <text evidence="2">The sequence shown here is derived from an EMBL/GenBank/DDBJ whole genome shotgun (WGS) entry which is preliminary data.</text>
</comment>
<feature type="region of interest" description="Disordered" evidence="1">
    <location>
        <begin position="88"/>
        <end position="112"/>
    </location>
</feature>
<gene>
    <name evidence="2" type="ORF">CYMTET_44546</name>
</gene>
<dbReference type="AlphaFoldDB" id="A0AAE0EZ74"/>
<proteinExistence type="predicted"/>
<dbReference type="Proteomes" id="UP001190700">
    <property type="component" value="Unassembled WGS sequence"/>
</dbReference>
<sequence>MDKLDAIEEETPYLGMGDMVSVSKEPYLKAFHPEQNKKGWSMIGVKPFTRSVYWTLVEAERKQEAAVAAAPGVNHDVLTFGFKRLQSHAHGEDGEEGEGEGEEEEEEEVLNGRVTSRELWARGPVTSDESTDIVRAKFVQKKQKEEDKDKRKRLAAEVSAGRLVKYARVADGAKAKLMAVGNKVIHAKLLKDELVAALRVRGHAPAATALKAQLEADLQVLLGPALPAGPCGMFF</sequence>
<reference evidence="2 3" key="1">
    <citation type="journal article" date="2015" name="Genome Biol. Evol.">
        <title>Comparative Genomics of a Bacterivorous Green Alga Reveals Evolutionary Causalities and Consequences of Phago-Mixotrophic Mode of Nutrition.</title>
        <authorList>
            <person name="Burns J.A."/>
            <person name="Paasch A."/>
            <person name="Narechania A."/>
            <person name="Kim E."/>
        </authorList>
    </citation>
    <scope>NUCLEOTIDE SEQUENCE [LARGE SCALE GENOMIC DNA]</scope>
    <source>
        <strain evidence="2 3">PLY_AMNH</strain>
    </source>
</reference>
<evidence type="ECO:0000313" key="3">
    <source>
        <dbReference type="Proteomes" id="UP001190700"/>
    </source>
</evidence>